<dbReference type="OrthoDB" id="9783757at2"/>
<keyword evidence="3" id="KW-0813">Transport</keyword>
<dbReference type="PROSITE" id="PS50850">
    <property type="entry name" value="MFS"/>
    <property type="match status" value="1"/>
</dbReference>
<dbReference type="GO" id="GO:0022857">
    <property type="term" value="F:transmembrane transporter activity"/>
    <property type="evidence" value="ECO:0007669"/>
    <property type="project" value="InterPro"/>
</dbReference>
<feature type="transmembrane region" description="Helical" evidence="7">
    <location>
        <begin position="312"/>
        <end position="332"/>
    </location>
</feature>
<feature type="transmembrane region" description="Helical" evidence="7">
    <location>
        <begin position="338"/>
        <end position="363"/>
    </location>
</feature>
<protein>
    <submittedName>
        <fullName evidence="9">Major facilitator superfamily MFS_1</fullName>
    </submittedName>
</protein>
<evidence type="ECO:0000256" key="6">
    <source>
        <dbReference type="ARBA" id="ARBA00023136"/>
    </source>
</evidence>
<dbReference type="PANTHER" id="PTHR23514">
    <property type="entry name" value="BYPASS OF STOP CODON PROTEIN 6"/>
    <property type="match status" value="1"/>
</dbReference>
<dbReference type="SUPFAM" id="SSF103473">
    <property type="entry name" value="MFS general substrate transporter"/>
    <property type="match status" value="1"/>
</dbReference>
<evidence type="ECO:0000256" key="3">
    <source>
        <dbReference type="ARBA" id="ARBA00022448"/>
    </source>
</evidence>
<dbReference type="GO" id="GO:0012505">
    <property type="term" value="C:endomembrane system"/>
    <property type="evidence" value="ECO:0007669"/>
    <property type="project" value="UniProtKB-SubCell"/>
</dbReference>
<feature type="transmembrane region" description="Helical" evidence="7">
    <location>
        <begin position="220"/>
        <end position="242"/>
    </location>
</feature>
<dbReference type="InterPro" id="IPR011701">
    <property type="entry name" value="MFS"/>
</dbReference>
<evidence type="ECO:0000256" key="5">
    <source>
        <dbReference type="ARBA" id="ARBA00022989"/>
    </source>
</evidence>
<keyword evidence="6 7" id="KW-0472">Membrane</keyword>
<feature type="transmembrane region" description="Helical" evidence="7">
    <location>
        <begin position="197"/>
        <end position="214"/>
    </location>
</feature>
<dbReference type="STRING" id="583355.Caka_2931"/>
<feature type="domain" description="Major facilitator superfamily (MFS) profile" evidence="8">
    <location>
        <begin position="1"/>
        <end position="444"/>
    </location>
</feature>
<gene>
    <name evidence="9" type="ordered locus">Caka_2931</name>
</gene>
<reference evidence="9 10" key="1">
    <citation type="journal article" date="2010" name="Stand. Genomic Sci.">
        <title>Complete genome sequence of Coraliomargarita akajimensis type strain (04OKA010-24).</title>
        <authorList>
            <person name="Mavromatis K."/>
            <person name="Abt B."/>
            <person name="Brambilla E."/>
            <person name="Lapidus A."/>
            <person name="Copeland A."/>
            <person name="Deshpande S."/>
            <person name="Nolan M."/>
            <person name="Lucas S."/>
            <person name="Tice H."/>
            <person name="Cheng J.F."/>
            <person name="Han C."/>
            <person name="Detter J.C."/>
            <person name="Woyke T."/>
            <person name="Goodwin L."/>
            <person name="Pitluck S."/>
            <person name="Held B."/>
            <person name="Brettin T."/>
            <person name="Tapia R."/>
            <person name="Ivanova N."/>
            <person name="Mikhailova N."/>
            <person name="Pati A."/>
            <person name="Liolios K."/>
            <person name="Chen A."/>
            <person name="Palaniappan K."/>
            <person name="Land M."/>
            <person name="Hauser L."/>
            <person name="Chang Y.J."/>
            <person name="Jeffries C.D."/>
            <person name="Rohde M."/>
            <person name="Goker M."/>
            <person name="Bristow J."/>
            <person name="Eisen J.A."/>
            <person name="Markowitz V."/>
            <person name="Hugenholtz P."/>
            <person name="Klenk H.P."/>
            <person name="Kyrpides N.C."/>
        </authorList>
    </citation>
    <scope>NUCLEOTIDE SEQUENCE [LARGE SCALE GENOMIC DNA]</scope>
    <source>
        <strain evidence="10">DSM 45221 / IAM 15411 / JCM 23193 / KCTC 12865</strain>
    </source>
</reference>
<feature type="transmembrane region" description="Helical" evidence="7">
    <location>
        <begin position="129"/>
        <end position="153"/>
    </location>
</feature>
<organism evidence="9 10">
    <name type="scientific">Coraliomargarita akajimensis (strain DSM 45221 / IAM 15411 / JCM 23193 / KCTC 12865 / 04OKA010-24)</name>
    <dbReference type="NCBI Taxonomy" id="583355"/>
    <lineage>
        <taxon>Bacteria</taxon>
        <taxon>Pseudomonadati</taxon>
        <taxon>Verrucomicrobiota</taxon>
        <taxon>Opitutia</taxon>
        <taxon>Puniceicoccales</taxon>
        <taxon>Coraliomargaritaceae</taxon>
        <taxon>Coraliomargarita</taxon>
    </lineage>
</organism>
<evidence type="ECO:0000259" key="8">
    <source>
        <dbReference type="PROSITE" id="PS50850"/>
    </source>
</evidence>
<dbReference type="PANTHER" id="PTHR23514:SF3">
    <property type="entry name" value="BYPASS OF STOP CODON PROTEIN 6"/>
    <property type="match status" value="1"/>
</dbReference>
<evidence type="ECO:0000313" key="10">
    <source>
        <dbReference type="Proteomes" id="UP000000925"/>
    </source>
</evidence>
<dbReference type="eggNOG" id="COG0738">
    <property type="taxonomic scope" value="Bacteria"/>
</dbReference>
<evidence type="ECO:0000256" key="2">
    <source>
        <dbReference type="ARBA" id="ARBA00008335"/>
    </source>
</evidence>
<dbReference type="InterPro" id="IPR051788">
    <property type="entry name" value="MFS_Transporter"/>
</dbReference>
<name>D5ERA0_CORAD</name>
<dbReference type="EMBL" id="CP001998">
    <property type="protein sequence ID" value="ADE55944.1"/>
    <property type="molecule type" value="Genomic_DNA"/>
</dbReference>
<dbReference type="InterPro" id="IPR036259">
    <property type="entry name" value="MFS_trans_sf"/>
</dbReference>
<dbReference type="Proteomes" id="UP000000925">
    <property type="component" value="Chromosome"/>
</dbReference>
<feature type="transmembrane region" description="Helical" evidence="7">
    <location>
        <begin position="288"/>
        <end position="305"/>
    </location>
</feature>
<accession>D5ERA0</accession>
<dbReference type="Gene3D" id="1.20.1250.20">
    <property type="entry name" value="MFS general substrate transporter like domains"/>
    <property type="match status" value="2"/>
</dbReference>
<feature type="transmembrane region" description="Helical" evidence="7">
    <location>
        <begin position="249"/>
        <end position="268"/>
    </location>
</feature>
<feature type="transmembrane region" description="Helical" evidence="7">
    <location>
        <begin position="375"/>
        <end position="397"/>
    </location>
</feature>
<evidence type="ECO:0000313" key="9">
    <source>
        <dbReference type="EMBL" id="ADE55944.1"/>
    </source>
</evidence>
<keyword evidence="10" id="KW-1185">Reference proteome</keyword>
<comment type="subcellular location">
    <subcellularLocation>
        <location evidence="1">Endomembrane system</location>
        <topology evidence="1">Multi-pass membrane protein</topology>
    </subcellularLocation>
</comment>
<dbReference type="HOGENOM" id="CLU_038152_0_0_0"/>
<dbReference type="AlphaFoldDB" id="D5ERA0"/>
<keyword evidence="5 7" id="KW-1133">Transmembrane helix</keyword>
<comment type="similarity">
    <text evidence="2">Belongs to the major facilitator superfamily.</text>
</comment>
<sequence length="495" mass="53210">MAFIIRAILINSGIWPEQFGLDKVQGGVLFGAGIWPFAISIILFSLIIDRVGYKFAMFFSFACYAIFGALAVMAYGIVNGEVADLAAAQAKAWNYLYWGSVILGLGNGTVEAFINPVVATLFKDEKSKWLNILHAGWPGGLIVGGVLAIGLSGVVANDWRILIGLMFLPAVIYLVMLAKVKFPVNERVAAGSSYREMLAELGTAGAFIAFYLIFSQLGSVFAWSAGITWALIGVSVVGYAFYCRSFGNPLLLVLVIIMMPLATTELGTDGWISALMEKPMHAAGWDPTWVLVYTSAIMMVLRFNAGPVINKFGPLGLLALCAGLAIVGLYLLSFAKAVAFIFFAATIYGVAKTYFWPTMLGVVAEQTPKGGALTLNAIAGIGMLTVGILGGPFIGYLQESSVTSAIEKEMPAVYEQVTQESDYLLGKYTAMNAGALAELPEEAQTQVAEIQERETQGALAKMCMFPTFMLVCYIGLILYFKSQGGYKPKVLDAAH</sequence>
<feature type="transmembrane region" description="Helical" evidence="7">
    <location>
        <begin position="458"/>
        <end position="480"/>
    </location>
</feature>
<feature type="transmembrane region" description="Helical" evidence="7">
    <location>
        <begin position="159"/>
        <end position="176"/>
    </location>
</feature>
<evidence type="ECO:0000256" key="4">
    <source>
        <dbReference type="ARBA" id="ARBA00022692"/>
    </source>
</evidence>
<dbReference type="KEGG" id="caa:Caka_2931"/>
<dbReference type="Pfam" id="PF07690">
    <property type="entry name" value="MFS_1"/>
    <property type="match status" value="1"/>
</dbReference>
<feature type="transmembrane region" description="Helical" evidence="7">
    <location>
        <begin position="55"/>
        <end position="77"/>
    </location>
</feature>
<evidence type="ECO:0000256" key="1">
    <source>
        <dbReference type="ARBA" id="ARBA00004127"/>
    </source>
</evidence>
<keyword evidence="4 7" id="KW-0812">Transmembrane</keyword>
<dbReference type="InterPro" id="IPR020846">
    <property type="entry name" value="MFS_dom"/>
</dbReference>
<dbReference type="GO" id="GO:0016020">
    <property type="term" value="C:membrane"/>
    <property type="evidence" value="ECO:0007669"/>
    <property type="project" value="TreeGrafter"/>
</dbReference>
<evidence type="ECO:0000256" key="7">
    <source>
        <dbReference type="SAM" id="Phobius"/>
    </source>
</evidence>
<feature type="transmembrane region" description="Helical" evidence="7">
    <location>
        <begin position="28"/>
        <end position="48"/>
    </location>
</feature>
<feature type="transmembrane region" description="Helical" evidence="7">
    <location>
        <begin position="97"/>
        <end position="122"/>
    </location>
</feature>
<proteinExistence type="inferred from homology"/>